<dbReference type="Proteomes" id="UP000823863">
    <property type="component" value="Unassembled WGS sequence"/>
</dbReference>
<dbReference type="EMBL" id="DWWB01000044">
    <property type="protein sequence ID" value="HJC66661.1"/>
    <property type="molecule type" value="Genomic_DNA"/>
</dbReference>
<gene>
    <name evidence="3" type="ORF">H9931_08080</name>
</gene>
<feature type="domain" description="HIT" evidence="2">
    <location>
        <begin position="4"/>
        <end position="108"/>
    </location>
</feature>
<dbReference type="Gene3D" id="3.30.428.10">
    <property type="entry name" value="HIT-like"/>
    <property type="match status" value="1"/>
</dbReference>
<dbReference type="InterPro" id="IPR011146">
    <property type="entry name" value="HIT-like"/>
</dbReference>
<reference evidence="3" key="2">
    <citation type="submission" date="2021-04" db="EMBL/GenBank/DDBJ databases">
        <authorList>
            <person name="Gilroy R."/>
        </authorList>
    </citation>
    <scope>NUCLEOTIDE SEQUENCE</scope>
    <source>
        <strain evidence="3">CHK198-12963</strain>
    </source>
</reference>
<name>A0A9D2PU02_9FIRM</name>
<evidence type="ECO:0000313" key="3">
    <source>
        <dbReference type="EMBL" id="HJC66661.1"/>
    </source>
</evidence>
<feature type="short sequence motif" description="Histidine triad motif" evidence="1">
    <location>
        <begin position="93"/>
        <end position="97"/>
    </location>
</feature>
<dbReference type="GO" id="GO:0003824">
    <property type="term" value="F:catalytic activity"/>
    <property type="evidence" value="ECO:0007669"/>
    <property type="project" value="InterPro"/>
</dbReference>
<dbReference type="Pfam" id="PF01230">
    <property type="entry name" value="HIT"/>
    <property type="match status" value="1"/>
</dbReference>
<evidence type="ECO:0000313" key="4">
    <source>
        <dbReference type="Proteomes" id="UP000823863"/>
    </source>
</evidence>
<evidence type="ECO:0000259" key="2">
    <source>
        <dbReference type="PROSITE" id="PS51084"/>
    </source>
</evidence>
<dbReference type="PROSITE" id="PS51084">
    <property type="entry name" value="HIT_2"/>
    <property type="match status" value="1"/>
</dbReference>
<evidence type="ECO:0000256" key="1">
    <source>
        <dbReference type="PROSITE-ProRule" id="PRU00464"/>
    </source>
</evidence>
<dbReference type="SUPFAM" id="SSF54197">
    <property type="entry name" value="HIT-like"/>
    <property type="match status" value="1"/>
</dbReference>
<proteinExistence type="predicted"/>
<organism evidence="3 4">
    <name type="scientific">Candidatus Enterocloster excrementigallinarum</name>
    <dbReference type="NCBI Taxonomy" id="2838558"/>
    <lineage>
        <taxon>Bacteria</taxon>
        <taxon>Bacillati</taxon>
        <taxon>Bacillota</taxon>
        <taxon>Clostridia</taxon>
        <taxon>Lachnospirales</taxon>
        <taxon>Lachnospiraceae</taxon>
        <taxon>Enterocloster</taxon>
    </lineage>
</organism>
<reference evidence="3" key="1">
    <citation type="journal article" date="2021" name="PeerJ">
        <title>Extensive microbial diversity within the chicken gut microbiome revealed by metagenomics and culture.</title>
        <authorList>
            <person name="Gilroy R."/>
            <person name="Ravi A."/>
            <person name="Getino M."/>
            <person name="Pursley I."/>
            <person name="Horton D.L."/>
            <person name="Alikhan N.F."/>
            <person name="Baker D."/>
            <person name="Gharbi K."/>
            <person name="Hall N."/>
            <person name="Watson M."/>
            <person name="Adriaenssens E.M."/>
            <person name="Foster-Nyarko E."/>
            <person name="Jarju S."/>
            <person name="Secka A."/>
            <person name="Antonio M."/>
            <person name="Oren A."/>
            <person name="Chaudhuri R.R."/>
            <person name="La Ragione R."/>
            <person name="Hildebrand F."/>
            <person name="Pallen M.J."/>
        </authorList>
    </citation>
    <scope>NUCLEOTIDE SEQUENCE</scope>
    <source>
        <strain evidence="3">CHK198-12963</strain>
    </source>
</reference>
<sequence length="144" mass="16851">MNNCFYCENGEKLNSLMIEICKLPCSTVYLNRDQKHPGRCVVTFKDHKTEYFQMTPEENREYFSEVALVAESIFNLYHPDKINYATFGDLVPHVHIHIVPKYKDGLQWGVPFCDDVPKQLLKEDEYAGHVAALRKEIERLRAKK</sequence>
<dbReference type="AlphaFoldDB" id="A0A9D2PU02"/>
<comment type="caution">
    <text evidence="3">The sequence shown here is derived from an EMBL/GenBank/DDBJ whole genome shotgun (WGS) entry which is preliminary data.</text>
</comment>
<protein>
    <submittedName>
        <fullName evidence="3">HIT family protein</fullName>
    </submittedName>
</protein>
<dbReference type="InterPro" id="IPR036265">
    <property type="entry name" value="HIT-like_sf"/>
</dbReference>
<accession>A0A9D2PU02</accession>